<dbReference type="OrthoDB" id="3796230at2759"/>
<accession>A0A139H092</accession>
<sequence length="147" mass="17239">MWSPENNIDPSPDHAFYGLTELTMIEEMRIARIHGFVPLYQVRGQQYGYKGHVVRFPRDLAKLFTQLPYKPEDINFIVLVPDNNNDSPINRQVRRSVIKQWLEFKKANDPYYTDIIIDHEAIDNWPEENDIMDRFAVGGQPNHPDAN</sequence>
<evidence type="ECO:0000313" key="3">
    <source>
        <dbReference type="Proteomes" id="UP000070133"/>
    </source>
</evidence>
<dbReference type="Pfam" id="PF20209">
    <property type="entry name" value="DUF6570"/>
    <property type="match status" value="1"/>
</dbReference>
<gene>
    <name evidence="2" type="ORF">AC578_9951</name>
</gene>
<dbReference type="Proteomes" id="UP000070133">
    <property type="component" value="Unassembled WGS sequence"/>
</dbReference>
<feature type="domain" description="DUF6570" evidence="1">
    <location>
        <begin position="18"/>
        <end position="123"/>
    </location>
</feature>
<comment type="caution">
    <text evidence="2">The sequence shown here is derived from an EMBL/GenBank/DDBJ whole genome shotgun (WGS) entry which is preliminary data.</text>
</comment>
<evidence type="ECO:0000259" key="1">
    <source>
        <dbReference type="Pfam" id="PF20209"/>
    </source>
</evidence>
<proteinExistence type="predicted"/>
<reference evidence="2 3" key="1">
    <citation type="submission" date="2015-07" db="EMBL/GenBank/DDBJ databases">
        <title>Comparative genomics of the Sigatoka disease complex on banana suggests a link between parallel evolutionary changes in Pseudocercospora fijiensis and Pseudocercospora eumusae and increased virulence on the banana host.</title>
        <authorList>
            <person name="Chang T.-C."/>
            <person name="Salvucci A."/>
            <person name="Crous P.W."/>
            <person name="Stergiopoulos I."/>
        </authorList>
    </citation>
    <scope>NUCLEOTIDE SEQUENCE [LARGE SCALE GENOMIC DNA]</scope>
    <source>
        <strain evidence="2 3">CBS 114824</strain>
    </source>
</reference>
<organism evidence="2 3">
    <name type="scientific">Pseudocercospora eumusae</name>
    <dbReference type="NCBI Taxonomy" id="321146"/>
    <lineage>
        <taxon>Eukaryota</taxon>
        <taxon>Fungi</taxon>
        <taxon>Dikarya</taxon>
        <taxon>Ascomycota</taxon>
        <taxon>Pezizomycotina</taxon>
        <taxon>Dothideomycetes</taxon>
        <taxon>Dothideomycetidae</taxon>
        <taxon>Mycosphaerellales</taxon>
        <taxon>Mycosphaerellaceae</taxon>
        <taxon>Pseudocercospora</taxon>
    </lineage>
</organism>
<protein>
    <recommendedName>
        <fullName evidence="1">DUF6570 domain-containing protein</fullName>
    </recommendedName>
</protein>
<evidence type="ECO:0000313" key="2">
    <source>
        <dbReference type="EMBL" id="KXS95883.1"/>
    </source>
</evidence>
<dbReference type="STRING" id="321146.A0A139H092"/>
<dbReference type="InterPro" id="IPR046700">
    <property type="entry name" value="DUF6570"/>
</dbReference>
<name>A0A139H092_9PEZI</name>
<dbReference type="AlphaFoldDB" id="A0A139H092"/>
<dbReference type="EMBL" id="LFZN01000195">
    <property type="protein sequence ID" value="KXS95883.1"/>
    <property type="molecule type" value="Genomic_DNA"/>
</dbReference>
<keyword evidence="3" id="KW-1185">Reference proteome</keyword>